<organism evidence="4 5">
    <name type="scientific">Candidozyma haemuli</name>
    <dbReference type="NCBI Taxonomy" id="45357"/>
    <lineage>
        <taxon>Eukaryota</taxon>
        <taxon>Fungi</taxon>
        <taxon>Dikarya</taxon>
        <taxon>Ascomycota</taxon>
        <taxon>Saccharomycotina</taxon>
        <taxon>Pichiomycetes</taxon>
        <taxon>Metschnikowiaceae</taxon>
        <taxon>Candidozyma</taxon>
    </lineage>
</organism>
<keyword evidence="3" id="KW-0812">Transmembrane</keyword>
<feature type="transmembrane region" description="Helical" evidence="3">
    <location>
        <begin position="12"/>
        <end position="32"/>
    </location>
</feature>
<keyword evidence="3" id="KW-0472">Membrane</keyword>
<dbReference type="EMBL" id="PKFO01000005">
    <property type="protein sequence ID" value="PVH21381.1"/>
    <property type="molecule type" value="Genomic_DNA"/>
</dbReference>
<feature type="compositionally biased region" description="Basic and acidic residues" evidence="2">
    <location>
        <begin position="656"/>
        <end position="669"/>
    </location>
</feature>
<dbReference type="RefSeq" id="XP_025342321.1">
    <property type="nucleotide sequence ID" value="XM_025484106.1"/>
</dbReference>
<dbReference type="Proteomes" id="UP000244309">
    <property type="component" value="Unassembled WGS sequence"/>
</dbReference>
<dbReference type="AlphaFoldDB" id="A0A2V1AWY8"/>
<accession>A0A2V1AWY8</accession>
<feature type="region of interest" description="Disordered" evidence="2">
    <location>
        <begin position="645"/>
        <end position="723"/>
    </location>
</feature>
<proteinExistence type="predicted"/>
<feature type="compositionally biased region" description="Acidic residues" evidence="2">
    <location>
        <begin position="696"/>
        <end position="723"/>
    </location>
</feature>
<keyword evidence="3" id="KW-1133">Transmembrane helix</keyword>
<feature type="coiled-coil region" evidence="1">
    <location>
        <begin position="592"/>
        <end position="627"/>
    </location>
</feature>
<comment type="caution">
    <text evidence="4">The sequence shown here is derived from an EMBL/GenBank/DDBJ whole genome shotgun (WGS) entry which is preliminary data.</text>
</comment>
<feature type="compositionally biased region" description="Low complexity" evidence="2">
    <location>
        <begin position="350"/>
        <end position="360"/>
    </location>
</feature>
<feature type="region of interest" description="Disordered" evidence="2">
    <location>
        <begin position="332"/>
        <end position="372"/>
    </location>
</feature>
<feature type="coiled-coil region" evidence="1">
    <location>
        <begin position="504"/>
        <end position="535"/>
    </location>
</feature>
<sequence>MLRWLRLSKTKVFYFFVAYIAYLLSFGCRQDYSGSCAPTRYTCDAANLFVYPAWNHYFQPHLEWIDQQTGAVDKLTPAWQKTHATWAQFDENYAVSYTLDKYRVKSQDWADIYVGPAYTFVATKFDYVWARALSYYKGSAGPILEHYFNTYNHHLVDSVDNTVNYVKRHTGVILGHASRHSSRFLELQVFPALSAAWTAVSTNGVVLKIADATKVSWVGTQFNRLLDALVEESSKLNASFRSKSEFIKGEFKSFTESGIGKQRRSDHATSEDVLDVVKTILEDVTSVVPIPESTDVAVEETAGQEEETALEKTDDYGVASTVDSILSEVISEVEGEVEGEEEEVEETSTETESTLVPTESENVDESEEETDFQTETIWLTATVYEGDASDAPEKDEEVATVDHEDVSKYEYSPQAVLEQEIIYWRSKVDQMLKMAYGSLEDDMIPVLNATLDPLRDEISANFTKLQQSNYDRYKRMNILISKINKDFEHMKETNELIENPVVDRQKMRDEISECKEAVEQTMKDAEDSLNAVHAEIVTSYFAITQETVDVIESYAETLLTGFTNSLSDMIGMLESDPTYEDKAKANVAYQMREGITRQLEDAKKEKAEAAKKAKKAAEEARKASAEAANGEASFAADANSEALNEAVGEDAPQSAHAKEGANAREDIESRVPGSSEDAQQAPEAKSEEFEAAFIDESPEQIESDESIEAEEDAPEQLEADLSS</sequence>
<dbReference type="VEuPathDB" id="FungiDB:CXQ85_000358"/>
<evidence type="ECO:0000313" key="4">
    <source>
        <dbReference type="EMBL" id="PVH21381.1"/>
    </source>
</evidence>
<gene>
    <name evidence="4" type="ORF">CXQ85_000358</name>
</gene>
<dbReference type="OrthoDB" id="3260408at2759"/>
<dbReference type="PROSITE" id="PS51257">
    <property type="entry name" value="PROKAR_LIPOPROTEIN"/>
    <property type="match status" value="1"/>
</dbReference>
<evidence type="ECO:0000256" key="2">
    <source>
        <dbReference type="SAM" id="MobiDB-lite"/>
    </source>
</evidence>
<dbReference type="GeneID" id="37005691"/>
<protein>
    <submittedName>
        <fullName evidence="4">Uncharacterized protein</fullName>
    </submittedName>
</protein>
<evidence type="ECO:0000313" key="5">
    <source>
        <dbReference type="Proteomes" id="UP000244309"/>
    </source>
</evidence>
<reference evidence="4 5" key="1">
    <citation type="submission" date="2017-12" db="EMBL/GenBank/DDBJ databases">
        <title>Genome Sequence of a Multidrug-Resistant Candida haemulonii Isolate from a Patient with Chronic Leg Ulcers in Israel.</title>
        <authorList>
            <person name="Chow N.A."/>
            <person name="Gade L."/>
            <person name="Batra D."/>
            <person name="Rowe L.A."/>
            <person name="Ben-Ami R."/>
            <person name="Loparev V.N."/>
            <person name="Litvintseva A.P."/>
        </authorList>
    </citation>
    <scope>NUCLEOTIDE SEQUENCE [LARGE SCALE GENOMIC DNA]</scope>
    <source>
        <strain evidence="4 5">B11899</strain>
    </source>
</reference>
<dbReference type="STRING" id="45357.A0A2V1AWY8"/>
<feature type="compositionally biased region" description="Acidic residues" evidence="2">
    <location>
        <begin position="332"/>
        <end position="349"/>
    </location>
</feature>
<name>A0A2V1AWY8_9ASCO</name>
<evidence type="ECO:0000256" key="1">
    <source>
        <dbReference type="SAM" id="Coils"/>
    </source>
</evidence>
<keyword evidence="1" id="KW-0175">Coiled coil</keyword>
<evidence type="ECO:0000256" key="3">
    <source>
        <dbReference type="SAM" id="Phobius"/>
    </source>
</evidence>
<keyword evidence="5" id="KW-1185">Reference proteome</keyword>
<feature type="compositionally biased region" description="Acidic residues" evidence="2">
    <location>
        <begin position="361"/>
        <end position="372"/>
    </location>
</feature>